<sequence length="78" mass="8441">MREKTLQCILSFHNTVDALQMEKLGKEKDLSGRLIPLPSVISAGCGLAWSTALENKESTLAACKEAGLEPSAVHEILF</sequence>
<organism evidence="2 3">
    <name type="scientific">Oribacterium sinus</name>
    <dbReference type="NCBI Taxonomy" id="237576"/>
    <lineage>
        <taxon>Bacteria</taxon>
        <taxon>Bacillati</taxon>
        <taxon>Bacillota</taxon>
        <taxon>Clostridia</taxon>
        <taxon>Lachnospirales</taxon>
        <taxon>Lachnospiraceae</taxon>
        <taxon>Oribacterium</taxon>
    </lineage>
</organism>
<accession>A0A7W9SG24</accession>
<reference evidence="2 3" key="1">
    <citation type="submission" date="2020-08" db="EMBL/GenBank/DDBJ databases">
        <title>Genomic Encyclopedia of Type Strains, Phase IV (KMG-IV): sequencing the most valuable type-strain genomes for metagenomic binning, comparative biology and taxonomic classification.</title>
        <authorList>
            <person name="Goeker M."/>
        </authorList>
    </citation>
    <scope>NUCLEOTIDE SEQUENCE [LARGE SCALE GENOMIC DNA]</scope>
    <source>
        <strain evidence="2 3">DSM 17245</strain>
    </source>
</reference>
<dbReference type="AlphaFoldDB" id="A0A7W9SG24"/>
<dbReference type="Proteomes" id="UP000522163">
    <property type="component" value="Unassembled WGS sequence"/>
</dbReference>
<protein>
    <recommendedName>
        <fullName evidence="1">Putative Se/S carrier protein-like domain-containing protein</fullName>
    </recommendedName>
</protein>
<dbReference type="GeneID" id="85014987"/>
<gene>
    <name evidence="2" type="ORF">HNQ46_001447</name>
</gene>
<dbReference type="RefSeq" id="WP_007156031.1">
    <property type="nucleotide sequence ID" value="NZ_CAUQIH010000022.1"/>
</dbReference>
<dbReference type="InterPro" id="IPR021778">
    <property type="entry name" value="Se/S_carrier-like"/>
</dbReference>
<name>A0A7W9SG24_9FIRM</name>
<dbReference type="Pfam" id="PF11823">
    <property type="entry name" value="Se_S_carrier"/>
    <property type="match status" value="1"/>
</dbReference>
<evidence type="ECO:0000313" key="3">
    <source>
        <dbReference type="Proteomes" id="UP000522163"/>
    </source>
</evidence>
<evidence type="ECO:0000259" key="1">
    <source>
        <dbReference type="Pfam" id="PF11823"/>
    </source>
</evidence>
<comment type="caution">
    <text evidence="2">The sequence shown here is derived from an EMBL/GenBank/DDBJ whole genome shotgun (WGS) entry which is preliminary data.</text>
</comment>
<evidence type="ECO:0000313" key="2">
    <source>
        <dbReference type="EMBL" id="MBB6041467.1"/>
    </source>
</evidence>
<dbReference type="EMBL" id="JACHHH010000006">
    <property type="protein sequence ID" value="MBB6041467.1"/>
    <property type="molecule type" value="Genomic_DNA"/>
</dbReference>
<feature type="domain" description="Putative Se/S carrier protein-like" evidence="1">
    <location>
        <begin position="7"/>
        <end position="75"/>
    </location>
</feature>
<proteinExistence type="predicted"/>